<comment type="subcellular location">
    <subcellularLocation>
        <location evidence="1">Membrane</location>
        <topology evidence="1">Multi-pass membrane protein</topology>
    </subcellularLocation>
</comment>
<dbReference type="CDD" id="cd06186">
    <property type="entry name" value="NOX_Duox_like_FAD_NADP"/>
    <property type="match status" value="1"/>
</dbReference>
<feature type="domain" description="Ferric oxidoreductase" evidence="10">
    <location>
        <begin position="187"/>
        <end position="303"/>
    </location>
</feature>
<dbReference type="SUPFAM" id="SSF52343">
    <property type="entry name" value="Ferredoxin reductase-like, C-terminal NADP-linked domain"/>
    <property type="match status" value="1"/>
</dbReference>
<keyword evidence="2" id="KW-0813">Transport</keyword>
<dbReference type="InterPro" id="IPR039261">
    <property type="entry name" value="FNR_nucleotide-bd"/>
</dbReference>
<evidence type="ECO:0000313" key="11">
    <source>
        <dbReference type="EMBL" id="KAK8076849.1"/>
    </source>
</evidence>
<evidence type="ECO:0000256" key="3">
    <source>
        <dbReference type="ARBA" id="ARBA00022692"/>
    </source>
</evidence>
<evidence type="ECO:0000259" key="10">
    <source>
        <dbReference type="Pfam" id="PF01794"/>
    </source>
</evidence>
<evidence type="ECO:0000256" key="4">
    <source>
        <dbReference type="ARBA" id="ARBA00022989"/>
    </source>
</evidence>
<gene>
    <name evidence="11" type="ORF">PG996_003019</name>
</gene>
<feature type="chain" id="PRO_5046498515" description="Ferric oxidoreductase domain-containing protein" evidence="9">
    <location>
        <begin position="20"/>
        <end position="644"/>
    </location>
</feature>
<dbReference type="InterPro" id="IPR051410">
    <property type="entry name" value="Ferric/Cupric_Reductase"/>
</dbReference>
<evidence type="ECO:0000256" key="8">
    <source>
        <dbReference type="SAM" id="Phobius"/>
    </source>
</evidence>
<dbReference type="PANTHER" id="PTHR32361:SF9">
    <property type="entry name" value="FERRIC REDUCTASE TRANSMEMBRANE COMPONENT 3-RELATED"/>
    <property type="match status" value="1"/>
</dbReference>
<dbReference type="PANTHER" id="PTHR32361">
    <property type="entry name" value="FERRIC/CUPRIC REDUCTASE TRANSMEMBRANE COMPONENT"/>
    <property type="match status" value="1"/>
</dbReference>
<feature type="compositionally biased region" description="Basic and acidic residues" evidence="7">
    <location>
        <begin position="86"/>
        <end position="102"/>
    </location>
</feature>
<dbReference type="InterPro" id="IPR013130">
    <property type="entry name" value="Fe3_Rdtase_TM_dom"/>
</dbReference>
<reference evidence="11 12" key="1">
    <citation type="submission" date="2023-01" db="EMBL/GenBank/DDBJ databases">
        <title>Analysis of 21 Apiospora genomes using comparative genomics revels a genus with tremendous synthesis potential of carbohydrate active enzymes and secondary metabolites.</title>
        <authorList>
            <person name="Sorensen T."/>
        </authorList>
    </citation>
    <scope>NUCLEOTIDE SEQUENCE [LARGE SCALE GENOMIC DNA]</scope>
    <source>
        <strain evidence="11 12">CBS 83171</strain>
    </source>
</reference>
<dbReference type="SFLD" id="SFLDS00052">
    <property type="entry name" value="Ferric_Reductase_Domain"/>
    <property type="match status" value="1"/>
</dbReference>
<feature type="region of interest" description="Disordered" evidence="7">
    <location>
        <begin position="56"/>
        <end position="123"/>
    </location>
</feature>
<dbReference type="Pfam" id="PF01794">
    <property type="entry name" value="Ferric_reduct"/>
    <property type="match status" value="1"/>
</dbReference>
<organism evidence="11 12">
    <name type="scientific">Apiospora saccharicola</name>
    <dbReference type="NCBI Taxonomy" id="335842"/>
    <lineage>
        <taxon>Eukaryota</taxon>
        <taxon>Fungi</taxon>
        <taxon>Dikarya</taxon>
        <taxon>Ascomycota</taxon>
        <taxon>Pezizomycotina</taxon>
        <taxon>Sordariomycetes</taxon>
        <taxon>Xylariomycetidae</taxon>
        <taxon>Amphisphaeriales</taxon>
        <taxon>Apiosporaceae</taxon>
        <taxon>Apiospora</taxon>
    </lineage>
</organism>
<evidence type="ECO:0000256" key="1">
    <source>
        <dbReference type="ARBA" id="ARBA00004141"/>
    </source>
</evidence>
<feature type="compositionally biased region" description="Polar residues" evidence="7">
    <location>
        <begin position="56"/>
        <end position="69"/>
    </location>
</feature>
<comment type="caution">
    <text evidence="11">The sequence shown here is derived from an EMBL/GenBank/DDBJ whole genome shotgun (WGS) entry which is preliminary data.</text>
</comment>
<feature type="transmembrane region" description="Helical" evidence="8">
    <location>
        <begin position="289"/>
        <end position="313"/>
    </location>
</feature>
<dbReference type="EMBL" id="JAQQWM010000002">
    <property type="protein sequence ID" value="KAK8076849.1"/>
    <property type="molecule type" value="Genomic_DNA"/>
</dbReference>
<evidence type="ECO:0000256" key="7">
    <source>
        <dbReference type="SAM" id="MobiDB-lite"/>
    </source>
</evidence>
<evidence type="ECO:0000256" key="5">
    <source>
        <dbReference type="ARBA" id="ARBA00023065"/>
    </source>
</evidence>
<evidence type="ECO:0000256" key="6">
    <source>
        <dbReference type="ARBA" id="ARBA00023136"/>
    </source>
</evidence>
<evidence type="ECO:0000256" key="2">
    <source>
        <dbReference type="ARBA" id="ARBA00022448"/>
    </source>
</evidence>
<keyword evidence="9" id="KW-0732">Signal</keyword>
<proteinExistence type="predicted"/>
<feature type="signal peptide" evidence="9">
    <location>
        <begin position="1"/>
        <end position="19"/>
    </location>
</feature>
<name>A0ABR1W3V8_9PEZI</name>
<dbReference type="Proteomes" id="UP001446871">
    <property type="component" value="Unassembled WGS sequence"/>
</dbReference>
<protein>
    <recommendedName>
        <fullName evidence="10">Ferric oxidoreductase domain-containing protein</fullName>
    </recommendedName>
</protein>
<keyword evidence="12" id="KW-1185">Reference proteome</keyword>
<dbReference type="Gene3D" id="3.40.50.80">
    <property type="entry name" value="Nucleotide-binding domain of ferredoxin-NADP reductase (FNR) module"/>
    <property type="match status" value="1"/>
</dbReference>
<keyword evidence="4 8" id="KW-1133">Transmembrane helix</keyword>
<feature type="transmembrane region" description="Helical" evidence="8">
    <location>
        <begin position="260"/>
        <end position="282"/>
    </location>
</feature>
<accession>A0ABR1W3V8</accession>
<keyword evidence="6 8" id="KW-0472">Membrane</keyword>
<evidence type="ECO:0000256" key="9">
    <source>
        <dbReference type="SAM" id="SignalP"/>
    </source>
</evidence>
<keyword evidence="5" id="KW-0406">Ion transport</keyword>
<sequence>MTPSLFLALVSLLAIEGQGLFSHPIVNSQHGLLDSKIQMCNLPMVELSPKTLSESVRSLSENSASSVQARFQEPSRAAPRSPAKPDGGDGGRHNSTVRRDTRTSTPVPVPVPAPPAVGIQPPLRLPHRPPVLGRHHAVPLLGLGVVPTRGQALFIAYLWILNISLTAASYPPSATSGELVSLVGHRAGLFSFANLALAVLYSSRNSLLLHMTDWSHATFLLLHRWTAVISILQACLHSAIFLQKYHDAILGYAGVAQKEYLIWGVVALVAMVVLIPTSTLPLRRRAYEAFLASHIVLSAAVLTGSILHIFYRYGWRWEYQAWIVAAVGVWGFDRLLARPVRILRNGGLKGALVTVVDPDYLMIEVPGVAAEGHAYLYFPSLSWRVWENHPFSIAAVGCPTGVAPVLSGSDSPASLPASAASTLLPESSDSEAPSPGPGEKNGIAWARVGADHAAASSQVPGIVFFVRCRGGLTTKLRRHAGESKGVKVLVESSYGVDIPLVSQCCLKPYTKYHNLVCIAGGVGITAMLPLLKANAASSGKTELYWGVRSASLVEAVASTVGQETFDPTATNMMWWGHANVSILVGRRFDLKSVLEDAVGRARGGGGTTVAVCGPPGMADEVRVIVAGLGRRGVAVQLREESFAC</sequence>
<evidence type="ECO:0000313" key="12">
    <source>
        <dbReference type="Proteomes" id="UP001446871"/>
    </source>
</evidence>
<dbReference type="SFLD" id="SFLDG01168">
    <property type="entry name" value="Ferric_reductase_subgroup_(FRE"/>
    <property type="match status" value="1"/>
</dbReference>
<keyword evidence="3 8" id="KW-0812">Transmembrane</keyword>